<dbReference type="AlphaFoldDB" id="A0A833YGF2"/>
<name>A0A833YGF2_9CHIR</name>
<reference evidence="1 2" key="1">
    <citation type="journal article" date="2020" name="Nature">
        <title>Six reference-quality genomes reveal evolution of bat adaptations.</title>
        <authorList>
            <person name="Jebb D."/>
            <person name="Huang Z."/>
            <person name="Pippel M."/>
            <person name="Hughes G.M."/>
            <person name="Lavrichenko K."/>
            <person name="Devanna P."/>
            <person name="Winkler S."/>
            <person name="Jermiin L.S."/>
            <person name="Skirmuntt E.C."/>
            <person name="Katzourakis A."/>
            <person name="Burkitt-Gray L."/>
            <person name="Ray D.A."/>
            <person name="Sullivan K.A.M."/>
            <person name="Roscito J.G."/>
            <person name="Kirilenko B.M."/>
            <person name="Davalos L.M."/>
            <person name="Corthals A.P."/>
            <person name="Power M.L."/>
            <person name="Jones G."/>
            <person name="Ransome R.D."/>
            <person name="Dechmann D.K.N."/>
            <person name="Locatelli A.G."/>
            <person name="Puechmaille S.J."/>
            <person name="Fedrigo O."/>
            <person name="Jarvis E.D."/>
            <person name="Hiller M."/>
            <person name="Vernes S.C."/>
            <person name="Myers E.W."/>
            <person name="Teeling E.C."/>
        </authorList>
    </citation>
    <scope>NUCLEOTIDE SEQUENCE [LARGE SCALE GENOMIC DNA]</scope>
    <source>
        <strain evidence="1">Bat1K_MPI-CBG_1</strain>
    </source>
</reference>
<evidence type="ECO:0000313" key="1">
    <source>
        <dbReference type="EMBL" id="KAF6075009.1"/>
    </source>
</evidence>
<evidence type="ECO:0000313" key="2">
    <source>
        <dbReference type="Proteomes" id="UP000664940"/>
    </source>
</evidence>
<organism evidence="1 2">
    <name type="scientific">Phyllostomus discolor</name>
    <name type="common">pale spear-nosed bat</name>
    <dbReference type="NCBI Taxonomy" id="89673"/>
    <lineage>
        <taxon>Eukaryota</taxon>
        <taxon>Metazoa</taxon>
        <taxon>Chordata</taxon>
        <taxon>Craniata</taxon>
        <taxon>Vertebrata</taxon>
        <taxon>Euteleostomi</taxon>
        <taxon>Mammalia</taxon>
        <taxon>Eutheria</taxon>
        <taxon>Laurasiatheria</taxon>
        <taxon>Chiroptera</taxon>
        <taxon>Yangochiroptera</taxon>
        <taxon>Phyllostomidae</taxon>
        <taxon>Phyllostominae</taxon>
        <taxon>Phyllostomus</taxon>
    </lineage>
</organism>
<sequence>MRGPASACRVSERGRHSVFVFIVVDEQLKLHCRLRLRTQRSPEFAVSPHGAPREFLREPMCNRQRRALGREITNRLGGWWLPGGRGGPAPPEAAGEEGGAGSRLCCQTQKPVFPPFLSRGQFLQDIACVLPYHPETRWLITKMPDPQPSKCHILSSFWVTFLEERLRFNEVTLIKTCLYFRSFCATISSSFLKPFLIEAAAAA</sequence>
<comment type="caution">
    <text evidence="1">The sequence shown here is derived from an EMBL/GenBank/DDBJ whole genome shotgun (WGS) entry which is preliminary data.</text>
</comment>
<protein>
    <submittedName>
        <fullName evidence="1">Uncharacterized protein</fullName>
    </submittedName>
</protein>
<proteinExistence type="predicted"/>
<accession>A0A833YGF2</accession>
<dbReference type="Proteomes" id="UP000664940">
    <property type="component" value="Unassembled WGS sequence"/>
</dbReference>
<gene>
    <name evidence="1" type="ORF">HJG60_009410</name>
</gene>
<dbReference type="EMBL" id="JABVXQ010000015">
    <property type="protein sequence ID" value="KAF6075009.1"/>
    <property type="molecule type" value="Genomic_DNA"/>
</dbReference>